<feature type="chain" id="PRO_5013816468" evidence="1">
    <location>
        <begin position="22"/>
        <end position="500"/>
    </location>
</feature>
<reference evidence="2 3" key="1">
    <citation type="submission" date="2016-11" db="EMBL/GenBank/DDBJ databases">
        <authorList>
            <person name="Jaros S."/>
            <person name="Januszkiewicz K."/>
            <person name="Wedrychowicz H."/>
        </authorList>
    </citation>
    <scope>NUCLEOTIDE SEQUENCE [LARGE SCALE GENOMIC DNA]</scope>
    <source>
        <strain evidence="2">NCIMB 2154T</strain>
    </source>
</reference>
<dbReference type="OrthoDB" id="662759at2"/>
<dbReference type="Gene3D" id="3.40.30.40">
    <property type="entry name" value="Perfringolysin"/>
    <property type="match status" value="1"/>
</dbReference>
<dbReference type="InterPro" id="IPR001869">
    <property type="entry name" value="Thiol_cytolysin"/>
</dbReference>
<feature type="signal peptide" evidence="1">
    <location>
        <begin position="1"/>
        <end position="21"/>
    </location>
</feature>
<dbReference type="PROSITE" id="PS51257">
    <property type="entry name" value="PROKAR_LIPOPROTEIN"/>
    <property type="match status" value="1"/>
</dbReference>
<sequence>MKSKLLQVASCLLLMACSSNSKEEIFEGSKLNDYVEKLPSVEQIAPFEERKVSNDTNRGRFRNDDFDLEEYEVAVGFDEQFLFSANDEIFYPGSLVVASSVIEGEYVPITVPRAPLKISTSLVGDKTSITVDSPKLSSTRDAISSLLSDRNFEAPPASLRYTTDEVFSKNHLKVAIGASYEGTSTSVSGSAEFNYDKETTKMIVKVIQKYYTIDSDIPSNPSDFFVEEFNFKSKLGDRKPLYVSSVTYGRVFLMSIESSMNKIDLEAALQGSFLKGKITAKAEFEFSKIAKTSTIKATILGGNSDLAGAEIGDLSAVKDFISKGASYSKENPGIPIAYRLRELGTNEVFKNVIYSKYTKRIKKDAALTKRISFDLNFNWGGVKSTSGADIDPYYIYIKRMNRKTRAVSENRVPGFGVYYWTKTRLEGVGKDDVVYIIYRDSDGNDNHAFKLPETAGLIRKGLNNATSKDLFPYDSNPYITSELYHKTSVLKVGIESHRIF</sequence>
<dbReference type="SUPFAM" id="SSF56978">
    <property type="entry name" value="Perfringolysin"/>
    <property type="match status" value="1"/>
</dbReference>
<dbReference type="STRING" id="1349785.GCA_000509405_00985"/>
<keyword evidence="3" id="KW-1185">Reference proteome</keyword>
<accession>A0A2H1E5X3</accession>
<dbReference type="Gene3D" id="3.90.840.10">
    <property type="entry name" value="Thiol-activated cytolysin superfamily/Thiol-activated cytolysin, alpha-beta domain"/>
    <property type="match status" value="1"/>
</dbReference>
<dbReference type="PRINTS" id="PR01400">
    <property type="entry name" value="TACYTOLYSIN"/>
</dbReference>
<protein>
    <submittedName>
        <fullName evidence="2">Tenacilysin</fullName>
    </submittedName>
</protein>
<dbReference type="InterPro" id="IPR036359">
    <property type="entry name" value="Thiol_cytolysin_sf"/>
</dbReference>
<proteinExistence type="predicted"/>
<dbReference type="KEGG" id="tmar:MARIT_0124"/>
<dbReference type="GO" id="GO:0015485">
    <property type="term" value="F:cholesterol binding"/>
    <property type="evidence" value="ECO:0007669"/>
    <property type="project" value="InterPro"/>
</dbReference>
<dbReference type="AlphaFoldDB" id="A0A2H1E5X3"/>
<dbReference type="InterPro" id="IPR036363">
    <property type="entry name" value="Thiol_cytolysin_ab_sf"/>
</dbReference>
<dbReference type="Pfam" id="PF01289">
    <property type="entry name" value="Thiol_cytolysin"/>
    <property type="match status" value="1"/>
</dbReference>
<evidence type="ECO:0000313" key="3">
    <source>
        <dbReference type="Proteomes" id="UP000231564"/>
    </source>
</evidence>
<gene>
    <name evidence="2" type="primary">tly</name>
    <name evidence="2" type="ORF">MARIT_0124</name>
</gene>
<dbReference type="GeneID" id="47721733"/>
<evidence type="ECO:0000313" key="2">
    <source>
        <dbReference type="EMBL" id="SFZ80045.1"/>
    </source>
</evidence>
<organism evidence="2 3">
    <name type="scientific">Tenacibaculum maritimum NCIMB 2154</name>
    <dbReference type="NCBI Taxonomy" id="1349785"/>
    <lineage>
        <taxon>Bacteria</taxon>
        <taxon>Pseudomonadati</taxon>
        <taxon>Bacteroidota</taxon>
        <taxon>Flavobacteriia</taxon>
        <taxon>Flavobacteriales</taxon>
        <taxon>Flavobacteriaceae</taxon>
        <taxon>Tenacibaculum</taxon>
    </lineage>
</organism>
<dbReference type="Proteomes" id="UP000231564">
    <property type="component" value="Chromosome MARIT"/>
</dbReference>
<name>A0A2H1E5X3_9FLAO</name>
<dbReference type="Gene3D" id="3.30.1040.20">
    <property type="match status" value="1"/>
</dbReference>
<dbReference type="EMBL" id="LT634361">
    <property type="protein sequence ID" value="SFZ80045.1"/>
    <property type="molecule type" value="Genomic_DNA"/>
</dbReference>
<keyword evidence="1" id="KW-0732">Signal</keyword>
<evidence type="ECO:0000256" key="1">
    <source>
        <dbReference type="SAM" id="SignalP"/>
    </source>
</evidence>
<dbReference type="RefSeq" id="WP_024741706.1">
    <property type="nucleotide sequence ID" value="NZ_BAUG01000033.1"/>
</dbReference>